<name>A0ABS3X768_9ACTN</name>
<accession>A0ABS3X768</accession>
<protein>
    <recommendedName>
        <fullName evidence="3">Uridine kinase</fullName>
    </recommendedName>
</protein>
<evidence type="ECO:0000313" key="2">
    <source>
        <dbReference type="Proteomes" id="UP001519064"/>
    </source>
</evidence>
<evidence type="ECO:0000313" key="1">
    <source>
        <dbReference type="EMBL" id="MBO8191219.1"/>
    </source>
</evidence>
<dbReference type="Gene3D" id="3.40.50.300">
    <property type="entry name" value="P-loop containing nucleotide triphosphate hydrolases"/>
    <property type="match status" value="1"/>
</dbReference>
<reference evidence="1 2" key="1">
    <citation type="submission" date="2020-11" db="EMBL/GenBank/DDBJ databases">
        <title>Streptomyces spirodelae sp. nov., isolated from duckweed.</title>
        <authorList>
            <person name="Saimee Y."/>
            <person name="Duangmal K."/>
        </authorList>
    </citation>
    <scope>NUCLEOTIDE SEQUENCE [LARGE SCALE GENOMIC DNA]</scope>
    <source>
        <strain evidence="1 2">S16-07</strain>
    </source>
</reference>
<dbReference type="RefSeq" id="WP_209238312.1">
    <property type="nucleotide sequence ID" value="NZ_JADKMA010000018.1"/>
</dbReference>
<dbReference type="InterPro" id="IPR027417">
    <property type="entry name" value="P-loop_NTPase"/>
</dbReference>
<dbReference type="SUPFAM" id="SSF52540">
    <property type="entry name" value="P-loop containing nucleoside triphosphate hydrolases"/>
    <property type="match status" value="1"/>
</dbReference>
<proteinExistence type="predicted"/>
<sequence length="213" mass="23136">MPAPLPLEALADRIAALPASCGPVRLVGVDGHAGSGKSTLAQRLSELLGGAPVLHLDDVACHEALFGWTERLTRQVLAPLERGEPARYVVYDWVARVHATEAVLLPAPVVLVEGVGAGRAALRPYLACLLWADMPAEAAWRRGRRRDGPGQRVFWAQWIPAERAHFAADPSRPFADFLVRETGKGRMGYEIREKAEEAPDAALNMTLRITHGS</sequence>
<gene>
    <name evidence="1" type="ORF">ITI46_05865</name>
</gene>
<organism evidence="1 2">
    <name type="scientific">Streptomyces oryzae</name>
    <dbReference type="NCBI Taxonomy" id="1434886"/>
    <lineage>
        <taxon>Bacteria</taxon>
        <taxon>Bacillati</taxon>
        <taxon>Actinomycetota</taxon>
        <taxon>Actinomycetes</taxon>
        <taxon>Kitasatosporales</taxon>
        <taxon>Streptomycetaceae</taxon>
        <taxon>Streptomyces</taxon>
    </lineage>
</organism>
<dbReference type="Proteomes" id="UP001519064">
    <property type="component" value="Unassembled WGS sequence"/>
</dbReference>
<evidence type="ECO:0008006" key="3">
    <source>
        <dbReference type="Google" id="ProtNLM"/>
    </source>
</evidence>
<dbReference type="EMBL" id="JADKMA010000018">
    <property type="protein sequence ID" value="MBO8191219.1"/>
    <property type="molecule type" value="Genomic_DNA"/>
</dbReference>
<keyword evidence="2" id="KW-1185">Reference proteome</keyword>
<comment type="caution">
    <text evidence="1">The sequence shown here is derived from an EMBL/GenBank/DDBJ whole genome shotgun (WGS) entry which is preliminary data.</text>
</comment>